<feature type="compositionally biased region" description="Acidic residues" evidence="1">
    <location>
        <begin position="113"/>
        <end position="123"/>
    </location>
</feature>
<comment type="caution">
    <text evidence="2">The sequence shown here is derived from an EMBL/GenBank/DDBJ whole genome shotgun (WGS) entry which is preliminary data.</text>
</comment>
<protein>
    <submittedName>
        <fullName evidence="2">Uncharacterized protein</fullName>
    </submittedName>
</protein>
<accession>A0A6A1VAJ9</accession>
<dbReference type="EMBL" id="RXIC02000024">
    <property type="protein sequence ID" value="KAB1209525.1"/>
    <property type="molecule type" value="Genomic_DNA"/>
</dbReference>
<keyword evidence="3" id="KW-1185">Reference proteome</keyword>
<evidence type="ECO:0000313" key="3">
    <source>
        <dbReference type="Proteomes" id="UP000516437"/>
    </source>
</evidence>
<feature type="region of interest" description="Disordered" evidence="1">
    <location>
        <begin position="113"/>
        <end position="139"/>
    </location>
</feature>
<name>A0A6A1VAJ9_9ROSI</name>
<evidence type="ECO:0000256" key="1">
    <source>
        <dbReference type="SAM" id="MobiDB-lite"/>
    </source>
</evidence>
<reference evidence="2 3" key="1">
    <citation type="journal article" date="2019" name="Plant Biotechnol. J.">
        <title>The red bayberry genome and genetic basis of sex determination.</title>
        <authorList>
            <person name="Jia H.M."/>
            <person name="Jia H.J."/>
            <person name="Cai Q.L."/>
            <person name="Wang Y."/>
            <person name="Zhao H.B."/>
            <person name="Yang W.F."/>
            <person name="Wang G.Y."/>
            <person name="Li Y.H."/>
            <person name="Zhan D.L."/>
            <person name="Shen Y.T."/>
            <person name="Niu Q.F."/>
            <person name="Chang L."/>
            <person name="Qiu J."/>
            <person name="Zhao L."/>
            <person name="Xie H.B."/>
            <person name="Fu W.Y."/>
            <person name="Jin J."/>
            <person name="Li X.W."/>
            <person name="Jiao Y."/>
            <person name="Zhou C.C."/>
            <person name="Tu T."/>
            <person name="Chai C.Y."/>
            <person name="Gao J.L."/>
            <person name="Fan L.J."/>
            <person name="van de Weg E."/>
            <person name="Wang J.Y."/>
            <person name="Gao Z.S."/>
        </authorList>
    </citation>
    <scope>NUCLEOTIDE SEQUENCE [LARGE SCALE GENOMIC DNA]</scope>
    <source>
        <tissue evidence="2">Leaves</tissue>
    </source>
</reference>
<organism evidence="2 3">
    <name type="scientific">Morella rubra</name>
    <name type="common">Chinese bayberry</name>
    <dbReference type="NCBI Taxonomy" id="262757"/>
    <lineage>
        <taxon>Eukaryota</taxon>
        <taxon>Viridiplantae</taxon>
        <taxon>Streptophyta</taxon>
        <taxon>Embryophyta</taxon>
        <taxon>Tracheophyta</taxon>
        <taxon>Spermatophyta</taxon>
        <taxon>Magnoliopsida</taxon>
        <taxon>eudicotyledons</taxon>
        <taxon>Gunneridae</taxon>
        <taxon>Pentapetalae</taxon>
        <taxon>rosids</taxon>
        <taxon>fabids</taxon>
        <taxon>Fagales</taxon>
        <taxon>Myricaceae</taxon>
        <taxon>Morella</taxon>
    </lineage>
</organism>
<proteinExistence type="predicted"/>
<dbReference type="Proteomes" id="UP000516437">
    <property type="component" value="Chromosome 6"/>
</dbReference>
<sequence>MKVDTFPYLVILGYANFDCTAIEDACSLVNGKRLDLSVTMLNTLAEAPNSGKKFFDAYGWSDMSVVEPLDILRVVLDNPDLDQMVKYQAYDLTIHRRLLHLMVPNIILPRMEEEDDESDDGAGDNEGTPIGDRSHVNDRTPVLRPHKLLIATSSRTTRASSAHEPCLGHFEASIADLKTKQQKLSKSVEDLATSVKIGFAYVKKILTDHTGRFGTVDKDVKSLQNQVSNSITATADVIQGTTDEFKATSTELQTFVKKSHEDITQVTKVCMNTDRLLRPHVMKWTY</sequence>
<dbReference type="AlphaFoldDB" id="A0A6A1VAJ9"/>
<evidence type="ECO:0000313" key="2">
    <source>
        <dbReference type="EMBL" id="KAB1209525.1"/>
    </source>
</evidence>
<gene>
    <name evidence="2" type="ORF">CJ030_MR6G002440</name>
</gene>